<dbReference type="InterPro" id="IPR006201">
    <property type="entry name" value="Neur_channel"/>
</dbReference>
<name>T1G2L3_HELRO</name>
<dbReference type="EMBL" id="KB096222">
    <property type="protein sequence ID" value="ESO07237.1"/>
    <property type="molecule type" value="Genomic_DNA"/>
</dbReference>
<sequence length="312" mass="36553">SCDSQERKLIESLFKDYDYQVRPVRNNGTPIDVEVDYWFISLLDIQEKSQSMSAFGWMQMVWRDEFIVWNMTQYNLTYVVVNAKDIWYPDLIIRNSADSVYGDIFDNNKYRVPIYSDGSVYFYTAGQTKTFCLLNTFYFPFDNQTCFFQVDSWTYTNTQVTLNTTDGIKMNLYNNNGQWIYEGNSFKVCHESFNGDVYDNIKFFFFIKRKPLYYLTNLIIPCCLMSVIVLFVFLLPASADEKVSLSITVLLSFSVFQLLVAGNMPETSEYVPLITMYITFVMILSSMSLFCTIIVLMIHHHDTQTPPPKWLQ</sequence>
<dbReference type="InParanoid" id="T1G2L3"/>
<feature type="transmembrane region" description="Helical" evidence="5">
    <location>
        <begin position="212"/>
        <end position="237"/>
    </location>
</feature>
<dbReference type="PANTHER" id="PTHR18945">
    <property type="entry name" value="NEUROTRANSMITTER GATED ION CHANNEL"/>
    <property type="match status" value="1"/>
</dbReference>
<keyword evidence="2 5" id="KW-0812">Transmembrane</keyword>
<dbReference type="GO" id="GO:0005886">
    <property type="term" value="C:plasma membrane"/>
    <property type="evidence" value="ECO:0000318"/>
    <property type="project" value="GO_Central"/>
</dbReference>
<dbReference type="GO" id="GO:1904315">
    <property type="term" value="F:transmitter-gated monoatomic ion channel activity involved in regulation of postsynaptic membrane potential"/>
    <property type="evidence" value="ECO:0000318"/>
    <property type="project" value="GO_Central"/>
</dbReference>
<evidence type="ECO:0000313" key="9">
    <source>
        <dbReference type="EnsemblMetazoa" id="HelroP76547"/>
    </source>
</evidence>
<dbReference type="GO" id="GO:0004888">
    <property type="term" value="F:transmembrane signaling receptor activity"/>
    <property type="evidence" value="ECO:0007669"/>
    <property type="project" value="InterPro"/>
</dbReference>
<evidence type="ECO:0008006" key="11">
    <source>
        <dbReference type="Google" id="ProtNLM"/>
    </source>
</evidence>
<dbReference type="CTD" id="20215311"/>
<comment type="subcellular location">
    <subcellularLocation>
        <location evidence="1">Membrane</location>
        <topology evidence="1">Multi-pass membrane protein</topology>
    </subcellularLocation>
</comment>
<dbReference type="GO" id="GO:0007268">
    <property type="term" value="P:chemical synaptic transmission"/>
    <property type="evidence" value="ECO:0000318"/>
    <property type="project" value="GO_Central"/>
</dbReference>
<evidence type="ECO:0000259" key="7">
    <source>
        <dbReference type="Pfam" id="PF02932"/>
    </source>
</evidence>
<evidence type="ECO:0000256" key="1">
    <source>
        <dbReference type="ARBA" id="ARBA00004141"/>
    </source>
</evidence>
<dbReference type="GeneID" id="20215311"/>
<evidence type="ECO:0000259" key="6">
    <source>
        <dbReference type="Pfam" id="PF02931"/>
    </source>
</evidence>
<dbReference type="GO" id="GO:0005892">
    <property type="term" value="C:acetylcholine-gated channel complex"/>
    <property type="evidence" value="ECO:0000318"/>
    <property type="project" value="GO_Central"/>
</dbReference>
<dbReference type="Gene3D" id="1.20.58.390">
    <property type="entry name" value="Neurotransmitter-gated ion-channel transmembrane domain"/>
    <property type="match status" value="1"/>
</dbReference>
<dbReference type="Gene3D" id="2.70.170.10">
    <property type="entry name" value="Neurotransmitter-gated ion-channel ligand-binding domain"/>
    <property type="match status" value="1"/>
</dbReference>
<dbReference type="GO" id="GO:0005231">
    <property type="term" value="F:excitatory extracellular ligand-gated monoatomic ion channel activity"/>
    <property type="evidence" value="ECO:0000318"/>
    <property type="project" value="GO_Central"/>
</dbReference>
<evidence type="ECO:0000256" key="3">
    <source>
        <dbReference type="ARBA" id="ARBA00022989"/>
    </source>
</evidence>
<feature type="transmembrane region" description="Helical" evidence="5">
    <location>
        <begin position="243"/>
        <end position="262"/>
    </location>
</feature>
<evidence type="ECO:0000256" key="4">
    <source>
        <dbReference type="ARBA" id="ARBA00023136"/>
    </source>
</evidence>
<dbReference type="InterPro" id="IPR038050">
    <property type="entry name" value="Neuro_actylchol_rec"/>
</dbReference>
<dbReference type="STRING" id="6412.T1G2L3"/>
<gene>
    <name evidence="9" type="primary">20215311</name>
    <name evidence="8" type="ORF">HELRODRAFT_76547</name>
</gene>
<evidence type="ECO:0000313" key="8">
    <source>
        <dbReference type="EMBL" id="ESO07237.1"/>
    </source>
</evidence>
<dbReference type="GO" id="GO:0042391">
    <property type="term" value="P:regulation of membrane potential"/>
    <property type="evidence" value="ECO:0000318"/>
    <property type="project" value="GO_Central"/>
</dbReference>
<dbReference type="eggNOG" id="KOG3646">
    <property type="taxonomic scope" value="Eukaryota"/>
</dbReference>
<dbReference type="KEGG" id="hro:HELRODRAFT_76547"/>
<keyword evidence="10" id="KW-1185">Reference proteome</keyword>
<feature type="domain" description="Neurotransmitter-gated ion-channel transmembrane" evidence="7">
    <location>
        <begin position="218"/>
        <end position="308"/>
    </location>
</feature>
<feature type="transmembrane region" description="Helical" evidence="5">
    <location>
        <begin position="274"/>
        <end position="298"/>
    </location>
</feature>
<dbReference type="CDD" id="cd18989">
    <property type="entry name" value="LGIC_ECD_cation"/>
    <property type="match status" value="1"/>
</dbReference>
<dbReference type="FunFam" id="2.70.170.10:FF:000028">
    <property type="entry name" value="AcetylCholine Receptor"/>
    <property type="match status" value="1"/>
</dbReference>
<evidence type="ECO:0000256" key="2">
    <source>
        <dbReference type="ARBA" id="ARBA00022692"/>
    </source>
</evidence>
<dbReference type="Pfam" id="PF02932">
    <property type="entry name" value="Neur_chan_memb"/>
    <property type="match status" value="1"/>
</dbReference>
<dbReference type="FunFam" id="1.20.58.390:FF:000043">
    <property type="entry name" value="AcetylCholine Receptor"/>
    <property type="match status" value="1"/>
</dbReference>
<dbReference type="HOGENOM" id="CLU_018074_2_1_1"/>
<reference evidence="10" key="1">
    <citation type="submission" date="2012-12" db="EMBL/GenBank/DDBJ databases">
        <authorList>
            <person name="Hellsten U."/>
            <person name="Grimwood J."/>
            <person name="Chapman J.A."/>
            <person name="Shapiro H."/>
            <person name="Aerts A."/>
            <person name="Otillar R.P."/>
            <person name="Terry A.Y."/>
            <person name="Boore J.L."/>
            <person name="Simakov O."/>
            <person name="Marletaz F."/>
            <person name="Cho S.-J."/>
            <person name="Edsinger-Gonzales E."/>
            <person name="Havlak P."/>
            <person name="Kuo D.-H."/>
            <person name="Larsson T."/>
            <person name="Lv J."/>
            <person name="Arendt D."/>
            <person name="Savage R."/>
            <person name="Osoegawa K."/>
            <person name="de Jong P."/>
            <person name="Lindberg D.R."/>
            <person name="Seaver E.C."/>
            <person name="Weisblat D.A."/>
            <person name="Putnam N.H."/>
            <person name="Grigoriev I.V."/>
            <person name="Rokhsar D.S."/>
        </authorList>
    </citation>
    <scope>NUCLEOTIDE SEQUENCE</scope>
</reference>
<dbReference type="InterPro" id="IPR006202">
    <property type="entry name" value="Neur_chan_lig-bd"/>
</dbReference>
<dbReference type="SUPFAM" id="SSF90112">
    <property type="entry name" value="Neurotransmitter-gated ion-channel transmembrane pore"/>
    <property type="match status" value="1"/>
</dbReference>
<dbReference type="OMA" id="FKVCHES"/>
<dbReference type="InterPro" id="IPR036719">
    <property type="entry name" value="Neuro-gated_channel_TM_sf"/>
</dbReference>
<dbReference type="PRINTS" id="PR00252">
    <property type="entry name" value="NRIONCHANNEL"/>
</dbReference>
<feature type="domain" description="Neurotransmitter-gated ion-channel ligand-binding" evidence="6">
    <location>
        <begin position="6"/>
        <end position="211"/>
    </location>
</feature>
<evidence type="ECO:0000313" key="10">
    <source>
        <dbReference type="Proteomes" id="UP000015101"/>
    </source>
</evidence>
<dbReference type="SUPFAM" id="SSF63712">
    <property type="entry name" value="Nicotinic receptor ligand binding domain-like"/>
    <property type="match status" value="1"/>
</dbReference>
<dbReference type="GO" id="GO:0034220">
    <property type="term" value="P:monoatomic ion transmembrane transport"/>
    <property type="evidence" value="ECO:0000318"/>
    <property type="project" value="GO_Central"/>
</dbReference>
<organism evidence="9 10">
    <name type="scientific">Helobdella robusta</name>
    <name type="common">Californian leech</name>
    <dbReference type="NCBI Taxonomy" id="6412"/>
    <lineage>
        <taxon>Eukaryota</taxon>
        <taxon>Metazoa</taxon>
        <taxon>Spiralia</taxon>
        <taxon>Lophotrochozoa</taxon>
        <taxon>Annelida</taxon>
        <taxon>Clitellata</taxon>
        <taxon>Hirudinea</taxon>
        <taxon>Rhynchobdellida</taxon>
        <taxon>Glossiphoniidae</taxon>
        <taxon>Helobdella</taxon>
    </lineage>
</organism>
<accession>T1G2L3</accession>
<proteinExistence type="predicted"/>
<dbReference type="EnsemblMetazoa" id="HelroT76547">
    <property type="protein sequence ID" value="HelroP76547"/>
    <property type="gene ID" value="HelroG76547"/>
</dbReference>
<dbReference type="InterPro" id="IPR036734">
    <property type="entry name" value="Neur_chan_lig-bd_sf"/>
</dbReference>
<reference evidence="9" key="3">
    <citation type="submission" date="2015-06" db="UniProtKB">
        <authorList>
            <consortium name="EnsemblMetazoa"/>
        </authorList>
    </citation>
    <scope>IDENTIFICATION</scope>
</reference>
<dbReference type="GO" id="GO:0045202">
    <property type="term" value="C:synapse"/>
    <property type="evidence" value="ECO:0000318"/>
    <property type="project" value="GO_Central"/>
</dbReference>
<protein>
    <recommendedName>
        <fullName evidence="11">Neurotransmitter-gated ion-channel ligand-binding domain-containing protein</fullName>
    </recommendedName>
</protein>
<dbReference type="CDD" id="cd19051">
    <property type="entry name" value="LGIC_TM_cation"/>
    <property type="match status" value="1"/>
</dbReference>
<evidence type="ECO:0000256" key="5">
    <source>
        <dbReference type="SAM" id="Phobius"/>
    </source>
</evidence>
<keyword evidence="3 5" id="KW-1133">Transmembrane helix</keyword>
<dbReference type="Pfam" id="PF02931">
    <property type="entry name" value="Neur_chan_LBD"/>
    <property type="match status" value="1"/>
</dbReference>
<dbReference type="GO" id="GO:0043005">
    <property type="term" value="C:neuron projection"/>
    <property type="evidence" value="ECO:0000318"/>
    <property type="project" value="GO_Central"/>
</dbReference>
<dbReference type="GO" id="GO:0098794">
    <property type="term" value="C:postsynapse"/>
    <property type="evidence" value="ECO:0007669"/>
    <property type="project" value="GOC"/>
</dbReference>
<dbReference type="InterPro" id="IPR006029">
    <property type="entry name" value="Neurotrans-gated_channel_TM"/>
</dbReference>
<keyword evidence="4 5" id="KW-0472">Membrane</keyword>
<dbReference type="RefSeq" id="XP_009014615.1">
    <property type="nucleotide sequence ID" value="XM_009016367.1"/>
</dbReference>
<dbReference type="AlphaFoldDB" id="T1G2L3"/>
<dbReference type="EMBL" id="AMQM01003591">
    <property type="status" value="NOT_ANNOTATED_CDS"/>
    <property type="molecule type" value="Genomic_DNA"/>
</dbReference>
<reference evidence="8 10" key="2">
    <citation type="journal article" date="2013" name="Nature">
        <title>Insights into bilaterian evolution from three spiralian genomes.</title>
        <authorList>
            <person name="Simakov O."/>
            <person name="Marletaz F."/>
            <person name="Cho S.J."/>
            <person name="Edsinger-Gonzales E."/>
            <person name="Havlak P."/>
            <person name="Hellsten U."/>
            <person name="Kuo D.H."/>
            <person name="Larsson T."/>
            <person name="Lv J."/>
            <person name="Arendt D."/>
            <person name="Savage R."/>
            <person name="Osoegawa K."/>
            <person name="de Jong P."/>
            <person name="Grimwood J."/>
            <person name="Chapman J.A."/>
            <person name="Shapiro H."/>
            <person name="Aerts A."/>
            <person name="Otillar R.P."/>
            <person name="Terry A.Y."/>
            <person name="Boore J.L."/>
            <person name="Grigoriev I.V."/>
            <person name="Lindberg D.R."/>
            <person name="Seaver E.C."/>
            <person name="Weisblat D.A."/>
            <person name="Putnam N.H."/>
            <person name="Rokhsar D.S."/>
        </authorList>
    </citation>
    <scope>NUCLEOTIDE SEQUENCE</scope>
</reference>
<dbReference type="Proteomes" id="UP000015101">
    <property type="component" value="Unassembled WGS sequence"/>
</dbReference>
<dbReference type="OrthoDB" id="5975154at2759"/>